<feature type="compositionally biased region" description="Basic and acidic residues" evidence="1">
    <location>
        <begin position="115"/>
        <end position="127"/>
    </location>
</feature>
<protein>
    <submittedName>
        <fullName evidence="2">Uncharacterized protein</fullName>
    </submittedName>
</protein>
<feature type="compositionally biased region" description="Basic and acidic residues" evidence="1">
    <location>
        <begin position="83"/>
        <end position="106"/>
    </location>
</feature>
<evidence type="ECO:0000313" key="2">
    <source>
        <dbReference type="EMBL" id="CAK0860478.1"/>
    </source>
</evidence>
<name>A0ABN9UKX4_9DINO</name>
<keyword evidence="3" id="KW-1185">Reference proteome</keyword>
<feature type="compositionally biased region" description="Basic residues" evidence="1">
    <location>
        <begin position="37"/>
        <end position="47"/>
    </location>
</feature>
<proteinExistence type="predicted"/>
<organism evidence="2 3">
    <name type="scientific">Prorocentrum cordatum</name>
    <dbReference type="NCBI Taxonomy" id="2364126"/>
    <lineage>
        <taxon>Eukaryota</taxon>
        <taxon>Sar</taxon>
        <taxon>Alveolata</taxon>
        <taxon>Dinophyceae</taxon>
        <taxon>Prorocentrales</taxon>
        <taxon>Prorocentraceae</taxon>
        <taxon>Prorocentrum</taxon>
    </lineage>
</organism>
<evidence type="ECO:0000256" key="1">
    <source>
        <dbReference type="SAM" id="MobiDB-lite"/>
    </source>
</evidence>
<evidence type="ECO:0000313" key="3">
    <source>
        <dbReference type="Proteomes" id="UP001189429"/>
    </source>
</evidence>
<gene>
    <name evidence="2" type="ORF">PCOR1329_LOCUS49437</name>
</gene>
<sequence>MAMETRAAGMGWVQGSSLSRKRIRELAHDIEKEAGLHLRHVKSRRYHLVAEKDHSPHPRPARSPRPSKGEKVKRSALFPPGSHQKDKKGLGDSAHKKEKKDQKQHPPGEALPQLEKAKSHEEKESSHPQELLGPLEVQPCSSTSGTRRRRWTKMVLFLLW</sequence>
<dbReference type="EMBL" id="CAUYUJ010015983">
    <property type="protein sequence ID" value="CAK0860478.1"/>
    <property type="molecule type" value="Genomic_DNA"/>
</dbReference>
<comment type="caution">
    <text evidence="2">The sequence shown here is derived from an EMBL/GenBank/DDBJ whole genome shotgun (WGS) entry which is preliminary data.</text>
</comment>
<reference evidence="2" key="1">
    <citation type="submission" date="2023-10" db="EMBL/GenBank/DDBJ databases">
        <authorList>
            <person name="Chen Y."/>
            <person name="Shah S."/>
            <person name="Dougan E. K."/>
            <person name="Thang M."/>
            <person name="Chan C."/>
        </authorList>
    </citation>
    <scope>NUCLEOTIDE SEQUENCE [LARGE SCALE GENOMIC DNA]</scope>
</reference>
<dbReference type="Proteomes" id="UP001189429">
    <property type="component" value="Unassembled WGS sequence"/>
</dbReference>
<accession>A0ABN9UKX4</accession>
<feature type="region of interest" description="Disordered" evidence="1">
    <location>
        <begin position="32"/>
        <end position="147"/>
    </location>
</feature>